<dbReference type="RefSeq" id="WP_281260019.1">
    <property type="nucleotide sequence ID" value="NZ_PVTT01000002.1"/>
</dbReference>
<keyword evidence="1" id="KW-0732">Signal</keyword>
<dbReference type="AlphaFoldDB" id="A0A2T0X497"/>
<feature type="signal peptide" evidence="1">
    <location>
        <begin position="1"/>
        <end position="21"/>
    </location>
</feature>
<organism evidence="2 3">
    <name type="scientific">Hasllibacter halocynthiae</name>
    <dbReference type="NCBI Taxonomy" id="595589"/>
    <lineage>
        <taxon>Bacteria</taxon>
        <taxon>Pseudomonadati</taxon>
        <taxon>Pseudomonadota</taxon>
        <taxon>Alphaproteobacteria</taxon>
        <taxon>Rhodobacterales</taxon>
        <taxon>Roseobacteraceae</taxon>
        <taxon>Hasllibacter</taxon>
    </lineage>
</organism>
<comment type="caution">
    <text evidence="2">The sequence shown here is derived from an EMBL/GenBank/DDBJ whole genome shotgun (WGS) entry which is preliminary data.</text>
</comment>
<keyword evidence="3" id="KW-1185">Reference proteome</keyword>
<reference evidence="2 3" key="1">
    <citation type="submission" date="2018-03" db="EMBL/GenBank/DDBJ databases">
        <title>Genomic Encyclopedia of Archaeal and Bacterial Type Strains, Phase II (KMG-II): from individual species to whole genera.</title>
        <authorList>
            <person name="Goeker M."/>
        </authorList>
    </citation>
    <scope>NUCLEOTIDE SEQUENCE [LARGE SCALE GENOMIC DNA]</scope>
    <source>
        <strain evidence="2 3">DSM 29318</strain>
    </source>
</reference>
<dbReference type="EMBL" id="PVTT01000002">
    <property type="protein sequence ID" value="PRY93725.1"/>
    <property type="molecule type" value="Genomic_DNA"/>
</dbReference>
<name>A0A2T0X497_9RHOB</name>
<accession>A0A2T0X497</accession>
<evidence type="ECO:0000313" key="2">
    <source>
        <dbReference type="EMBL" id="PRY93725.1"/>
    </source>
</evidence>
<gene>
    <name evidence="2" type="ORF">BCF33_2609</name>
</gene>
<evidence type="ECO:0000313" key="3">
    <source>
        <dbReference type="Proteomes" id="UP000238801"/>
    </source>
</evidence>
<sequence>MPKSLALILALLAVPVLSACAPLVGAGAVVAADEIAESEGDNLF</sequence>
<evidence type="ECO:0008006" key="4">
    <source>
        <dbReference type="Google" id="ProtNLM"/>
    </source>
</evidence>
<dbReference type="Proteomes" id="UP000238801">
    <property type="component" value="Unassembled WGS sequence"/>
</dbReference>
<protein>
    <recommendedName>
        <fullName evidence="4">Small secreted protein</fullName>
    </recommendedName>
</protein>
<dbReference type="PROSITE" id="PS51257">
    <property type="entry name" value="PROKAR_LIPOPROTEIN"/>
    <property type="match status" value="1"/>
</dbReference>
<evidence type="ECO:0000256" key="1">
    <source>
        <dbReference type="SAM" id="SignalP"/>
    </source>
</evidence>
<proteinExistence type="predicted"/>
<feature type="chain" id="PRO_5015505220" description="Small secreted protein" evidence="1">
    <location>
        <begin position="22"/>
        <end position="44"/>
    </location>
</feature>